<name>A0ABW1TFD9_9LACO</name>
<feature type="transmembrane region" description="Helical" evidence="1">
    <location>
        <begin position="34"/>
        <end position="51"/>
    </location>
</feature>
<organism evidence="2 3">
    <name type="scientific">Levilactobacillus fujinensis</name>
    <dbReference type="NCBI Taxonomy" id="2486024"/>
    <lineage>
        <taxon>Bacteria</taxon>
        <taxon>Bacillati</taxon>
        <taxon>Bacillota</taxon>
        <taxon>Bacilli</taxon>
        <taxon>Lactobacillales</taxon>
        <taxon>Lactobacillaceae</taxon>
        <taxon>Levilactobacillus</taxon>
    </lineage>
</organism>
<keyword evidence="1" id="KW-0812">Transmembrane</keyword>
<comment type="caution">
    <text evidence="2">The sequence shown here is derived from an EMBL/GenBank/DDBJ whole genome shotgun (WGS) entry which is preliminary data.</text>
</comment>
<evidence type="ECO:0000313" key="3">
    <source>
        <dbReference type="Proteomes" id="UP001596283"/>
    </source>
</evidence>
<reference evidence="3" key="1">
    <citation type="journal article" date="2019" name="Int. J. Syst. Evol. Microbiol.">
        <title>The Global Catalogue of Microorganisms (GCM) 10K type strain sequencing project: providing services to taxonomists for standard genome sequencing and annotation.</title>
        <authorList>
            <consortium name="The Broad Institute Genomics Platform"/>
            <consortium name="The Broad Institute Genome Sequencing Center for Infectious Disease"/>
            <person name="Wu L."/>
            <person name="Ma J."/>
        </authorList>
    </citation>
    <scope>NUCLEOTIDE SEQUENCE [LARGE SCALE GENOMIC DNA]</scope>
    <source>
        <strain evidence="3">CCM 8908</strain>
    </source>
</reference>
<keyword evidence="3" id="KW-1185">Reference proteome</keyword>
<dbReference type="Proteomes" id="UP001596283">
    <property type="component" value="Unassembled WGS sequence"/>
</dbReference>
<proteinExistence type="predicted"/>
<evidence type="ECO:0000256" key="1">
    <source>
        <dbReference type="SAM" id="Phobius"/>
    </source>
</evidence>
<sequence length="59" mass="6536">MNTQLRRIGVGCLFVFSLLLATVAANFLPAYTLLLYVLAGVFFVSAIVLIFNRKTPDDK</sequence>
<evidence type="ECO:0000313" key="2">
    <source>
        <dbReference type="EMBL" id="MFC6260691.1"/>
    </source>
</evidence>
<dbReference type="RefSeq" id="WP_125686848.1">
    <property type="nucleotide sequence ID" value="NZ_JBHSSI010000036.1"/>
</dbReference>
<protein>
    <submittedName>
        <fullName evidence="2">Uncharacterized protein</fullName>
    </submittedName>
</protein>
<accession>A0ABW1TFD9</accession>
<dbReference type="EMBL" id="JBHSSI010000036">
    <property type="protein sequence ID" value="MFC6260691.1"/>
    <property type="molecule type" value="Genomic_DNA"/>
</dbReference>
<keyword evidence="1" id="KW-1133">Transmembrane helix</keyword>
<gene>
    <name evidence="2" type="ORF">ACFP1C_06965</name>
</gene>
<keyword evidence="1" id="KW-0472">Membrane</keyword>